<evidence type="ECO:0000313" key="2">
    <source>
        <dbReference type="Proteomes" id="UP000053477"/>
    </source>
</evidence>
<dbReference type="EMBL" id="KQ085987">
    <property type="protein sequence ID" value="KLO11988.1"/>
    <property type="molecule type" value="Genomic_DNA"/>
</dbReference>
<name>A0A0H2RRB1_9AGAM</name>
<keyword evidence="2" id="KW-1185">Reference proteome</keyword>
<evidence type="ECO:0000313" key="1">
    <source>
        <dbReference type="EMBL" id="KLO11988.1"/>
    </source>
</evidence>
<proteinExistence type="predicted"/>
<protein>
    <recommendedName>
        <fullName evidence="3">Glycosyltransferase family 1 protein</fullName>
    </recommendedName>
</protein>
<dbReference type="InParanoid" id="A0A0H2RRB1"/>
<dbReference type="OrthoDB" id="549336at2759"/>
<evidence type="ECO:0008006" key="3">
    <source>
        <dbReference type="Google" id="ProtNLM"/>
    </source>
</evidence>
<sequence>MLVLGCNRRFILFIFVLSCAAVLIFSNVAQRPFRTSYDAVEFEDIRVDSWTDGRQRQKHLRTHVAFASLFPAHFDVYLAAAGTFRDVLGDQGSVDVFAGERPFRFKFQEVIDRVDLYSGEVRDAGDLLHAMNDTDFYPAEPGALIDLLVLGTCEIDMKPWSDKLLEIWDSRPADKKFKLVCIVHNFRDNGWQRHITPWATRGAIRLLPIASHVGRTFRNNFRQLADNPEPDLLYAMYEYVQIDVHAPVLDLPDYGPRSTRDQITRAVVQGGFDPGRRDYTHIFKDLSDALKADPGAWGYLPLGQGREEYTPLPQTDEENYEEPFTLHLAGNGNLDVPRELKQVLRFHVNLDYPEFYAVMQSMDVVIPAFVNFDYFDFQASSTVAMAVECDIPLITTVRMRKAYEYIDDERVTITRPQALRDIPAIAAFRAGMYSPTNDSATHLLEFTDDVDKMLSRGWKKTYNEVRAFKERLWAENRKSASRILNDLPGSI</sequence>
<gene>
    <name evidence="1" type="ORF">SCHPADRAFT_921523</name>
</gene>
<organism evidence="1 2">
    <name type="scientific">Schizopora paradoxa</name>
    <dbReference type="NCBI Taxonomy" id="27342"/>
    <lineage>
        <taxon>Eukaryota</taxon>
        <taxon>Fungi</taxon>
        <taxon>Dikarya</taxon>
        <taxon>Basidiomycota</taxon>
        <taxon>Agaricomycotina</taxon>
        <taxon>Agaricomycetes</taxon>
        <taxon>Hymenochaetales</taxon>
        <taxon>Schizoporaceae</taxon>
        <taxon>Schizopora</taxon>
    </lineage>
</organism>
<reference evidence="1 2" key="1">
    <citation type="submission" date="2015-04" db="EMBL/GenBank/DDBJ databases">
        <title>Complete genome sequence of Schizopora paradoxa KUC8140, a cosmopolitan wood degrader in East Asia.</title>
        <authorList>
            <consortium name="DOE Joint Genome Institute"/>
            <person name="Min B."/>
            <person name="Park H."/>
            <person name="Jang Y."/>
            <person name="Kim J.-J."/>
            <person name="Kim K.H."/>
            <person name="Pangilinan J."/>
            <person name="Lipzen A."/>
            <person name="Riley R."/>
            <person name="Grigoriev I.V."/>
            <person name="Spatafora J.W."/>
            <person name="Choi I.-G."/>
        </authorList>
    </citation>
    <scope>NUCLEOTIDE SEQUENCE [LARGE SCALE GENOMIC DNA]</scope>
    <source>
        <strain evidence="1 2">KUC8140</strain>
    </source>
</reference>
<dbReference type="AlphaFoldDB" id="A0A0H2RRB1"/>
<dbReference type="Proteomes" id="UP000053477">
    <property type="component" value="Unassembled WGS sequence"/>
</dbReference>
<accession>A0A0H2RRB1</accession>